<reference evidence="4" key="2">
    <citation type="journal article" date="2023" name="Int. J. Mol. Sci.">
        <title>De Novo Assembly and Annotation of 11 Diverse Shrub Willow (Salix) Genomes Reveals Novel Gene Organization in Sex-Linked Regions.</title>
        <authorList>
            <person name="Hyden B."/>
            <person name="Feng K."/>
            <person name="Yates T.B."/>
            <person name="Jawdy S."/>
            <person name="Cereghino C."/>
            <person name="Smart L.B."/>
            <person name="Muchero W."/>
        </authorList>
    </citation>
    <scope>NUCLEOTIDE SEQUENCE [LARGE SCALE GENOMIC DNA]</scope>
    <source>
        <tissue evidence="4">Shoot tip</tissue>
    </source>
</reference>
<comment type="caution">
    <text evidence="4">The sequence shown here is derived from an EMBL/GenBank/DDBJ whole genome shotgun (WGS) entry which is preliminary data.</text>
</comment>
<keyword evidence="2" id="KW-1015">Disulfide bond</keyword>
<evidence type="ECO:0000313" key="4">
    <source>
        <dbReference type="EMBL" id="KAJ6703142.1"/>
    </source>
</evidence>
<evidence type="ECO:0000313" key="5">
    <source>
        <dbReference type="Proteomes" id="UP001151529"/>
    </source>
</evidence>
<dbReference type="Pfam" id="PF07645">
    <property type="entry name" value="EGF_CA"/>
    <property type="match status" value="1"/>
</dbReference>
<name>A0A9Q0T6T4_SALVM</name>
<dbReference type="AlphaFoldDB" id="A0A9Q0T6T4"/>
<dbReference type="GO" id="GO:0005509">
    <property type="term" value="F:calcium ion binding"/>
    <property type="evidence" value="ECO:0007669"/>
    <property type="project" value="InterPro"/>
</dbReference>
<dbReference type="CDD" id="cd00054">
    <property type="entry name" value="EGF_CA"/>
    <property type="match status" value="1"/>
</dbReference>
<evidence type="ECO:0000256" key="1">
    <source>
        <dbReference type="ARBA" id="ARBA00022536"/>
    </source>
</evidence>
<dbReference type="InterPro" id="IPR049883">
    <property type="entry name" value="NOTCH1_EGF-like"/>
</dbReference>
<keyword evidence="1" id="KW-0245">EGF-like domain</keyword>
<dbReference type="InterPro" id="IPR018097">
    <property type="entry name" value="EGF_Ca-bd_CS"/>
</dbReference>
<dbReference type="PANTHER" id="PTHR33491">
    <property type="entry name" value="OSJNBA0016N04.9 PROTEIN"/>
    <property type="match status" value="1"/>
</dbReference>
<organism evidence="4 5">
    <name type="scientific">Salix viminalis</name>
    <name type="common">Common osier</name>
    <name type="synonym">Basket willow</name>
    <dbReference type="NCBI Taxonomy" id="40686"/>
    <lineage>
        <taxon>Eukaryota</taxon>
        <taxon>Viridiplantae</taxon>
        <taxon>Streptophyta</taxon>
        <taxon>Embryophyta</taxon>
        <taxon>Tracheophyta</taxon>
        <taxon>Spermatophyta</taxon>
        <taxon>Magnoliopsida</taxon>
        <taxon>eudicotyledons</taxon>
        <taxon>Gunneridae</taxon>
        <taxon>Pentapetalae</taxon>
        <taxon>rosids</taxon>
        <taxon>fabids</taxon>
        <taxon>Malpighiales</taxon>
        <taxon>Salicaceae</taxon>
        <taxon>Saliceae</taxon>
        <taxon>Salix</taxon>
    </lineage>
</organism>
<dbReference type="EMBL" id="JAPFFL010000009">
    <property type="protein sequence ID" value="KAJ6703142.1"/>
    <property type="molecule type" value="Genomic_DNA"/>
</dbReference>
<accession>A0A9Q0T6T4</accession>
<dbReference type="InterPro" id="IPR001881">
    <property type="entry name" value="EGF-like_Ca-bd_dom"/>
</dbReference>
<gene>
    <name evidence="4" type="ORF">OIU85_029143</name>
</gene>
<evidence type="ECO:0000256" key="2">
    <source>
        <dbReference type="ARBA" id="ARBA00023157"/>
    </source>
</evidence>
<dbReference type="Gene3D" id="2.10.25.10">
    <property type="entry name" value="Laminin"/>
    <property type="match status" value="2"/>
</dbReference>
<reference evidence="4" key="1">
    <citation type="submission" date="2022-11" db="EMBL/GenBank/DDBJ databases">
        <authorList>
            <person name="Hyden B.L."/>
            <person name="Feng K."/>
            <person name="Yates T."/>
            <person name="Jawdy S."/>
            <person name="Smart L.B."/>
            <person name="Muchero W."/>
        </authorList>
    </citation>
    <scope>NUCLEOTIDE SEQUENCE</scope>
    <source>
        <tissue evidence="4">Shoot tip</tissue>
    </source>
</reference>
<sequence length="196" mass="22438">MYLPSLEFYNTSFESIDGKQGSDGKKLVFLADVQWFDSKIKSPQDIDNLPITTVPVSLAWVPNNNSWTYNGDTMDCRMFYTINSTTDAAFNCSCSKGYEGNPYLQCTDVDECEDRNSCHGLTRCVNTEGSYKCGLHPLRFTALGTYRSGPWSSVLAHWCLEDVQTYQKKEVHSVEKEVFQTEWWYVAEATIILKRR</sequence>
<dbReference type="SMART" id="SM00179">
    <property type="entry name" value="EGF_CA"/>
    <property type="match status" value="1"/>
</dbReference>
<proteinExistence type="predicted"/>
<dbReference type="PROSITE" id="PS01187">
    <property type="entry name" value="EGF_CA"/>
    <property type="match status" value="1"/>
</dbReference>
<dbReference type="OrthoDB" id="844257at2759"/>
<evidence type="ECO:0000259" key="3">
    <source>
        <dbReference type="SMART" id="SM00179"/>
    </source>
</evidence>
<protein>
    <submittedName>
        <fullName evidence="4">NON-FUNCTIONAL PSEUDOKINASE ZED1-LIKE</fullName>
    </submittedName>
</protein>
<dbReference type="Proteomes" id="UP001151529">
    <property type="component" value="Chromosome 3"/>
</dbReference>
<feature type="domain" description="EGF-like calcium-binding" evidence="3">
    <location>
        <begin position="108"/>
        <end position="160"/>
    </location>
</feature>
<keyword evidence="5" id="KW-1185">Reference proteome</keyword>